<dbReference type="OrthoDB" id="10317091at2759"/>
<dbReference type="Proteomes" id="UP000663834">
    <property type="component" value="Unassembled WGS sequence"/>
</dbReference>
<dbReference type="EMBL" id="CAJNOW010015724">
    <property type="protein sequence ID" value="CAF1644551.1"/>
    <property type="molecule type" value="Genomic_DNA"/>
</dbReference>
<keyword evidence="2 6" id="KW-0812">Transmembrane</keyword>
<evidence type="ECO:0000313" key="8">
    <source>
        <dbReference type="EMBL" id="CAF1616540.1"/>
    </source>
</evidence>
<feature type="transmembrane region" description="Helical" evidence="6">
    <location>
        <begin position="372"/>
        <end position="394"/>
    </location>
</feature>
<evidence type="ECO:0000259" key="7">
    <source>
        <dbReference type="Pfam" id="PF06814"/>
    </source>
</evidence>
<evidence type="ECO:0000256" key="6">
    <source>
        <dbReference type="SAM" id="Phobius"/>
    </source>
</evidence>
<dbReference type="Proteomes" id="UP000663855">
    <property type="component" value="Unassembled WGS sequence"/>
</dbReference>
<feature type="transmembrane region" description="Helical" evidence="6">
    <location>
        <begin position="271"/>
        <end position="292"/>
    </location>
</feature>
<evidence type="ECO:0000256" key="2">
    <source>
        <dbReference type="ARBA" id="ARBA00022692"/>
    </source>
</evidence>
<feature type="transmembrane region" description="Helical" evidence="6">
    <location>
        <begin position="240"/>
        <end position="264"/>
    </location>
</feature>
<name>A0A816C6R1_9BILA</name>
<sequence length="505" mass="59160">MKYSSANLVDGIFTLSWSFTRSFPVLYRALTRDTRIQLKVNCDHLFENIKGYQDHRKAKIQIHGRIGRVVRCSSSEFYRISLMGLVLKDSSLNVRSIYGTHYDALWDELEQRWFTMQEIDCNYPSELYIDKLTNIKTSENKFEHSYEIRSQILDTLIGRHHLPDNESQINQDNATSKLTTAVSKLANQILQTWADGHYFIERFTPNSSRSLIFYTNINVTISMKNRHDGYMTADEYPVLIMYRVMSSIYSIYAIVFLIWCTLLWQKLHRIHFYIGGAIFICMIQHTMYLVAYETVNRYGHKVNFFIVSAEVISCLQRTAIRALYTMITLGYGIINSHLGPTKLKLFAMSILYFIISIIEGLLRLTTEFLDLWFIKLSVYALLWVMDSKFFYWIWKSCIITIRELRSINNTFKINIYRYFRNTLILAFITNVSIVVWLITRTLITSCIADVKRSWTDVTFYTMPYSLILIVAMFLFQPSENLLDNSGEDEERTVSFAAALFDHASN</sequence>
<evidence type="ECO:0000256" key="1">
    <source>
        <dbReference type="ARBA" id="ARBA00004141"/>
    </source>
</evidence>
<evidence type="ECO:0000256" key="4">
    <source>
        <dbReference type="ARBA" id="ARBA00022989"/>
    </source>
</evidence>
<dbReference type="InterPro" id="IPR053937">
    <property type="entry name" value="GOST_TM"/>
</dbReference>
<dbReference type="GO" id="GO:0042147">
    <property type="term" value="P:retrograde transport, endosome to Golgi"/>
    <property type="evidence" value="ECO:0007669"/>
    <property type="project" value="TreeGrafter"/>
</dbReference>
<dbReference type="PANTHER" id="PTHR21229">
    <property type="entry name" value="LUNG SEVEN TRANSMEMBRANE RECEPTOR"/>
    <property type="match status" value="1"/>
</dbReference>
<dbReference type="GO" id="GO:0016020">
    <property type="term" value="C:membrane"/>
    <property type="evidence" value="ECO:0007669"/>
    <property type="project" value="UniProtKB-SubCell"/>
</dbReference>
<evidence type="ECO:0000313" key="11">
    <source>
        <dbReference type="Proteomes" id="UP000663855"/>
    </source>
</evidence>
<comment type="caution">
    <text evidence="8">The sequence shown here is derived from an EMBL/GenBank/DDBJ whole genome shotgun (WGS) entry which is preliminary data.</text>
</comment>
<accession>A0A816C6R1</accession>
<dbReference type="Proteomes" id="UP000681720">
    <property type="component" value="Unassembled WGS sequence"/>
</dbReference>
<feature type="transmembrane region" description="Helical" evidence="6">
    <location>
        <begin position="457"/>
        <end position="475"/>
    </location>
</feature>
<dbReference type="GO" id="GO:0005794">
    <property type="term" value="C:Golgi apparatus"/>
    <property type="evidence" value="ECO:0007669"/>
    <property type="project" value="TreeGrafter"/>
</dbReference>
<reference evidence="8" key="1">
    <citation type="submission" date="2021-02" db="EMBL/GenBank/DDBJ databases">
        <authorList>
            <person name="Nowell W R."/>
        </authorList>
    </citation>
    <scope>NUCLEOTIDE SEQUENCE</scope>
</reference>
<comment type="subcellular location">
    <subcellularLocation>
        <location evidence="1">Membrane</location>
        <topology evidence="1">Multi-pass membrane protein</topology>
    </subcellularLocation>
</comment>
<dbReference type="InterPro" id="IPR009637">
    <property type="entry name" value="GPR107/GPR108-like"/>
</dbReference>
<evidence type="ECO:0000313" key="9">
    <source>
        <dbReference type="EMBL" id="CAF1644551.1"/>
    </source>
</evidence>
<proteinExistence type="predicted"/>
<dbReference type="AlphaFoldDB" id="A0A816C6R1"/>
<dbReference type="GO" id="GO:0005829">
    <property type="term" value="C:cytosol"/>
    <property type="evidence" value="ECO:0007669"/>
    <property type="project" value="GOC"/>
</dbReference>
<dbReference type="EMBL" id="CAJNOV010018111">
    <property type="protein sequence ID" value="CAF1616540.1"/>
    <property type="molecule type" value="Genomic_DNA"/>
</dbReference>
<gene>
    <name evidence="8" type="ORF">CJN711_LOCUS37280</name>
    <name evidence="10" type="ORF">GIL414_LOCUS2643</name>
    <name evidence="9" type="ORF">KQP761_LOCUS28724</name>
</gene>
<evidence type="ECO:0000256" key="5">
    <source>
        <dbReference type="ARBA" id="ARBA00023136"/>
    </source>
</evidence>
<organism evidence="8 11">
    <name type="scientific">Rotaria magnacalcarata</name>
    <dbReference type="NCBI Taxonomy" id="392030"/>
    <lineage>
        <taxon>Eukaryota</taxon>
        <taxon>Metazoa</taxon>
        <taxon>Spiralia</taxon>
        <taxon>Gnathifera</taxon>
        <taxon>Rotifera</taxon>
        <taxon>Eurotatoria</taxon>
        <taxon>Bdelloidea</taxon>
        <taxon>Philodinida</taxon>
        <taxon>Philodinidae</taxon>
        <taxon>Rotaria</taxon>
    </lineage>
</organism>
<dbReference type="Pfam" id="PF06814">
    <property type="entry name" value="GOST_TM"/>
    <property type="match status" value="1"/>
</dbReference>
<keyword evidence="4 6" id="KW-1133">Transmembrane helix</keyword>
<keyword evidence="5 6" id="KW-0472">Membrane</keyword>
<keyword evidence="3" id="KW-0732">Signal</keyword>
<evidence type="ECO:0000313" key="10">
    <source>
        <dbReference type="EMBL" id="CAF3828313.1"/>
    </source>
</evidence>
<feature type="transmembrane region" description="Helical" evidence="6">
    <location>
        <begin position="345"/>
        <end position="366"/>
    </location>
</feature>
<evidence type="ECO:0000256" key="3">
    <source>
        <dbReference type="ARBA" id="ARBA00022729"/>
    </source>
</evidence>
<feature type="domain" description="GOST seven transmembrane" evidence="7">
    <location>
        <begin position="237"/>
        <end position="480"/>
    </location>
</feature>
<protein>
    <recommendedName>
        <fullName evidence="7">GOST seven transmembrane domain-containing protein</fullName>
    </recommendedName>
</protein>
<dbReference type="EMBL" id="CAJOBJ010000521">
    <property type="protein sequence ID" value="CAF3828313.1"/>
    <property type="molecule type" value="Genomic_DNA"/>
</dbReference>
<dbReference type="PANTHER" id="PTHR21229:SF1">
    <property type="entry name" value="GH17801P"/>
    <property type="match status" value="1"/>
</dbReference>
<feature type="transmembrane region" description="Helical" evidence="6">
    <location>
        <begin position="415"/>
        <end position="437"/>
    </location>
</feature>